<dbReference type="RefSeq" id="WP_051517199.1">
    <property type="nucleotide sequence ID" value="NZ_JHAC01000019.1"/>
</dbReference>
<dbReference type="Gene3D" id="3.20.20.300">
    <property type="entry name" value="Glycoside hydrolase, family 3, N-terminal domain"/>
    <property type="match status" value="1"/>
</dbReference>
<reference evidence="5 6" key="1">
    <citation type="submission" date="2014-03" db="EMBL/GenBank/DDBJ databases">
        <title>Draft genome sequence of Deinococcus phoenicis 1P10ME.</title>
        <authorList>
            <person name="Stepanov V.G."/>
            <person name="Vaishampayan P."/>
            <person name="Venkateswaran K."/>
            <person name="Fox G.E."/>
        </authorList>
    </citation>
    <scope>NUCLEOTIDE SEQUENCE [LARGE SCALE GENOMIC DNA]</scope>
    <source>
        <strain evidence="5 6">1P10ME</strain>
    </source>
</reference>
<evidence type="ECO:0000313" key="5">
    <source>
        <dbReference type="EMBL" id="EYB68606.1"/>
    </source>
</evidence>
<feature type="domain" description="Glycoside hydrolase family 3 N-terminal" evidence="4">
    <location>
        <begin position="3"/>
        <end position="78"/>
    </location>
</feature>
<dbReference type="InterPro" id="IPR050288">
    <property type="entry name" value="Cellulose_deg_GH3"/>
</dbReference>
<dbReference type="InterPro" id="IPR001764">
    <property type="entry name" value="Glyco_hydro_3_N"/>
</dbReference>
<dbReference type="InterPro" id="IPR036962">
    <property type="entry name" value="Glyco_hydro_3_N_sf"/>
</dbReference>
<dbReference type="PROSITE" id="PS00775">
    <property type="entry name" value="GLYCOSYL_HYDROL_F3"/>
    <property type="match status" value="1"/>
</dbReference>
<keyword evidence="2" id="KW-0378">Hydrolase</keyword>
<keyword evidence="6" id="KW-1185">Reference proteome</keyword>
<feature type="compositionally biased region" description="Basic residues" evidence="3">
    <location>
        <begin position="92"/>
        <end position="102"/>
    </location>
</feature>
<dbReference type="PATRIC" id="fig|1476583.3.peg.1295"/>
<dbReference type="SUPFAM" id="SSF51445">
    <property type="entry name" value="(Trans)glycosidases"/>
    <property type="match status" value="1"/>
</dbReference>
<evidence type="ECO:0000256" key="2">
    <source>
        <dbReference type="ARBA" id="ARBA00022801"/>
    </source>
</evidence>
<protein>
    <recommendedName>
        <fullName evidence="4">Glycoside hydrolase family 3 N-terminal domain-containing protein</fullName>
    </recommendedName>
</protein>
<dbReference type="PANTHER" id="PTHR42715">
    <property type="entry name" value="BETA-GLUCOSIDASE"/>
    <property type="match status" value="1"/>
</dbReference>
<dbReference type="eggNOG" id="COG1472">
    <property type="taxonomic scope" value="Bacteria"/>
</dbReference>
<dbReference type="AlphaFoldDB" id="A0A016QRL1"/>
<evidence type="ECO:0000256" key="3">
    <source>
        <dbReference type="SAM" id="MobiDB-lite"/>
    </source>
</evidence>
<gene>
    <name evidence="5" type="ORF">DEIPH_ctg019orf0019</name>
</gene>
<comment type="caution">
    <text evidence="5">The sequence shown here is derived from an EMBL/GenBank/DDBJ whole genome shotgun (WGS) entry which is preliminary data.</text>
</comment>
<dbReference type="GO" id="GO:0009251">
    <property type="term" value="P:glucan catabolic process"/>
    <property type="evidence" value="ECO:0007669"/>
    <property type="project" value="TreeGrafter"/>
</dbReference>
<feature type="region of interest" description="Disordered" evidence="3">
    <location>
        <begin position="81"/>
        <end position="102"/>
    </location>
</feature>
<evidence type="ECO:0000256" key="1">
    <source>
        <dbReference type="ARBA" id="ARBA00005336"/>
    </source>
</evidence>
<proteinExistence type="inferred from homology"/>
<organism evidence="5 6">
    <name type="scientific">Deinococcus phoenicis</name>
    <dbReference type="NCBI Taxonomy" id="1476583"/>
    <lineage>
        <taxon>Bacteria</taxon>
        <taxon>Thermotogati</taxon>
        <taxon>Deinococcota</taxon>
        <taxon>Deinococci</taxon>
        <taxon>Deinococcales</taxon>
        <taxon>Deinococcaceae</taxon>
        <taxon>Deinococcus</taxon>
    </lineage>
</organism>
<dbReference type="Pfam" id="PF00933">
    <property type="entry name" value="Glyco_hydro_3"/>
    <property type="match status" value="1"/>
</dbReference>
<dbReference type="InterPro" id="IPR017853">
    <property type="entry name" value="GH"/>
</dbReference>
<sequence>MQREPRLLGGILRGEWGFDGLVMSDWGGTHSAGKSVRAGLDLEMPGPAKARAGLLAEAEHDGATQQAVREAARNVLRLMERTGTSTSATRRSVTRNIRKPGR</sequence>
<comment type="similarity">
    <text evidence="1">Belongs to the glycosyl hydrolase 3 family.</text>
</comment>
<dbReference type="STRING" id="1476583.DEIPH_ctg019orf0019"/>
<dbReference type="EMBL" id="JHAC01000019">
    <property type="protein sequence ID" value="EYB68606.1"/>
    <property type="molecule type" value="Genomic_DNA"/>
</dbReference>
<dbReference type="InterPro" id="IPR019800">
    <property type="entry name" value="Glyco_hydro_3_AS"/>
</dbReference>
<evidence type="ECO:0000313" key="6">
    <source>
        <dbReference type="Proteomes" id="UP000020492"/>
    </source>
</evidence>
<accession>A0A016QRL1</accession>
<dbReference type="GO" id="GO:0008422">
    <property type="term" value="F:beta-glucosidase activity"/>
    <property type="evidence" value="ECO:0007669"/>
    <property type="project" value="TreeGrafter"/>
</dbReference>
<dbReference type="Proteomes" id="UP000020492">
    <property type="component" value="Unassembled WGS sequence"/>
</dbReference>
<evidence type="ECO:0000259" key="4">
    <source>
        <dbReference type="Pfam" id="PF00933"/>
    </source>
</evidence>
<dbReference type="PANTHER" id="PTHR42715:SF3">
    <property type="entry name" value="BETA-GLUCOSIDASE B-RELATED"/>
    <property type="match status" value="1"/>
</dbReference>
<name>A0A016QRL1_9DEIO</name>
<feature type="compositionally biased region" description="Low complexity" evidence="3">
    <location>
        <begin position="81"/>
        <end position="91"/>
    </location>
</feature>